<comment type="similarity">
    <text evidence="1 4">Belongs to the prolyl-tRNA editing family. YbaK/EbsC subfamily.</text>
</comment>
<dbReference type="GO" id="GO:0006412">
    <property type="term" value="P:translation"/>
    <property type="evidence" value="ECO:0007669"/>
    <property type="project" value="UniProtKB-KW"/>
</dbReference>
<dbReference type="GO" id="GO:0002161">
    <property type="term" value="F:aminoacyl-tRNA deacylase activity"/>
    <property type="evidence" value="ECO:0007669"/>
    <property type="project" value="InterPro"/>
</dbReference>
<gene>
    <name evidence="6" type="ordered locus">MLP_28680</name>
</gene>
<proteinExistence type="inferred from homology"/>
<dbReference type="Gene3D" id="3.90.960.10">
    <property type="entry name" value="YbaK/aminoacyl-tRNA synthetase-associated domain"/>
    <property type="match status" value="1"/>
</dbReference>
<dbReference type="PANTHER" id="PTHR30411:SF0">
    <property type="entry name" value="CYS-TRNA(PRO)_CYS-TRNA(CYS) DEACYLASE YBAK"/>
    <property type="match status" value="1"/>
</dbReference>
<dbReference type="NCBIfam" id="TIGR00011">
    <property type="entry name" value="YbaK_EbsC"/>
    <property type="match status" value="1"/>
</dbReference>
<organism evidence="6 7">
    <name type="scientific">Microlunatus phosphovorus (strain ATCC 700054 / DSM 10555 / JCM 9379 / NBRC 101784 / NCIMB 13414 / VKM Ac-1990 / NM-1)</name>
    <dbReference type="NCBI Taxonomy" id="1032480"/>
    <lineage>
        <taxon>Bacteria</taxon>
        <taxon>Bacillati</taxon>
        <taxon>Actinomycetota</taxon>
        <taxon>Actinomycetes</taxon>
        <taxon>Propionibacteriales</taxon>
        <taxon>Propionibacteriaceae</taxon>
        <taxon>Microlunatus</taxon>
    </lineage>
</organism>
<evidence type="ECO:0000256" key="2">
    <source>
        <dbReference type="ARBA" id="ARBA00022917"/>
    </source>
</evidence>
<dbReference type="InterPro" id="IPR036754">
    <property type="entry name" value="YbaK/aa-tRNA-synt-asso_dom_sf"/>
</dbReference>
<evidence type="ECO:0000256" key="3">
    <source>
        <dbReference type="ARBA" id="ARBA00023239"/>
    </source>
</evidence>
<dbReference type="HOGENOM" id="CLU_094875_1_1_11"/>
<dbReference type="AlphaFoldDB" id="F5XJI2"/>
<dbReference type="KEGG" id="mph:MLP_28680"/>
<dbReference type="SUPFAM" id="SSF55826">
    <property type="entry name" value="YbaK/ProRS associated domain"/>
    <property type="match status" value="1"/>
</dbReference>
<evidence type="ECO:0000313" key="7">
    <source>
        <dbReference type="Proteomes" id="UP000007947"/>
    </source>
</evidence>
<dbReference type="RefSeq" id="WP_013863751.1">
    <property type="nucleotide sequence ID" value="NC_015635.1"/>
</dbReference>
<dbReference type="EMBL" id="AP012204">
    <property type="protein sequence ID" value="BAK35882.1"/>
    <property type="molecule type" value="Genomic_DNA"/>
</dbReference>
<dbReference type="GO" id="GO:0016829">
    <property type="term" value="F:lyase activity"/>
    <property type="evidence" value="ECO:0007669"/>
    <property type="project" value="UniProtKB-KW"/>
</dbReference>
<dbReference type="STRING" id="1032480.MLP_28680"/>
<feature type="domain" description="YbaK/aminoacyl-tRNA synthetase-associated" evidence="5">
    <location>
        <begin position="42"/>
        <end position="152"/>
    </location>
</feature>
<dbReference type="eggNOG" id="COG2606">
    <property type="taxonomic scope" value="Bacteria"/>
</dbReference>
<dbReference type="OrthoDB" id="9809296at2"/>
<sequence length="165" mass="17136">MAKRSRQQTHGGTPATTALTQAGIAFTLHPYEHHDDNTHFGDEAVAALDSDPNRVFKTLVADIGGHLVVAVVPVAKQLDLKALAAVFGVKKATMADPAVAARSSGYVVGGISPIGQRTPLPTVVDSSADDFPTIHVSAGRRGLQVELAAADLCAVTKARSARIAH</sequence>
<dbReference type="Proteomes" id="UP000007947">
    <property type="component" value="Chromosome"/>
</dbReference>
<dbReference type="EC" id="4.2.-.-" evidence="4"/>
<evidence type="ECO:0000256" key="1">
    <source>
        <dbReference type="ARBA" id="ARBA00009798"/>
    </source>
</evidence>
<keyword evidence="7" id="KW-1185">Reference proteome</keyword>
<keyword evidence="2 4" id="KW-0648">Protein biosynthesis</keyword>
<dbReference type="CDD" id="cd00002">
    <property type="entry name" value="YbaK_deacylase"/>
    <property type="match status" value="1"/>
</dbReference>
<dbReference type="InterPro" id="IPR004369">
    <property type="entry name" value="Prolyl-tRNA_editing_YbaK/EbsC"/>
</dbReference>
<keyword evidence="3 4" id="KW-0456">Lyase</keyword>
<dbReference type="Pfam" id="PF04073">
    <property type="entry name" value="tRNA_edit"/>
    <property type="match status" value="1"/>
</dbReference>
<evidence type="ECO:0000259" key="5">
    <source>
        <dbReference type="Pfam" id="PF04073"/>
    </source>
</evidence>
<name>F5XJI2_MICPN</name>
<accession>F5XJI2</accession>
<protein>
    <recommendedName>
        <fullName evidence="4">Cys-tRNA(Pro)/Cys-tRNA(Cys) deacylase</fullName>
        <ecNumber evidence="4">4.2.-.-</ecNumber>
    </recommendedName>
</protein>
<evidence type="ECO:0000313" key="6">
    <source>
        <dbReference type="EMBL" id="BAK35882.1"/>
    </source>
</evidence>
<dbReference type="PANTHER" id="PTHR30411">
    <property type="entry name" value="CYTOPLASMIC PROTEIN"/>
    <property type="match status" value="1"/>
</dbReference>
<evidence type="ECO:0000256" key="4">
    <source>
        <dbReference type="PIRNR" id="PIRNR006181"/>
    </source>
</evidence>
<dbReference type="InterPro" id="IPR007214">
    <property type="entry name" value="YbaK/aa-tRNA-synth-assoc-dom"/>
</dbReference>
<dbReference type="PIRSF" id="PIRSF006181">
    <property type="entry name" value="EbsC_YbaK"/>
    <property type="match status" value="1"/>
</dbReference>
<reference evidence="6 7" key="1">
    <citation type="submission" date="2011-05" db="EMBL/GenBank/DDBJ databases">
        <title>Whole genome sequence of Microlunatus phosphovorus NM-1.</title>
        <authorList>
            <person name="Hosoyama A."/>
            <person name="Sasaki K."/>
            <person name="Harada T."/>
            <person name="Igarashi R."/>
            <person name="Kawakoshi A."/>
            <person name="Sasagawa M."/>
            <person name="Fukada J."/>
            <person name="Nakamura S."/>
            <person name="Katano Y."/>
            <person name="Hanada S."/>
            <person name="Kamagata Y."/>
            <person name="Nakamura N."/>
            <person name="Yamazaki S."/>
            <person name="Fujita N."/>
        </authorList>
    </citation>
    <scope>NUCLEOTIDE SEQUENCE [LARGE SCALE GENOMIC DNA]</scope>
    <source>
        <strain evidence="7">ATCC 700054 / DSM 10555 / JCM 9379 / NBRC 101784 / NCIMB 13414 / VKM Ac-1990 / NM-1</strain>
    </source>
</reference>